<dbReference type="RefSeq" id="YP_010672988.1">
    <property type="nucleotide sequence ID" value="NC_070981.1"/>
</dbReference>
<keyword evidence="2" id="KW-1185">Reference proteome</keyword>
<reference evidence="1 2" key="1">
    <citation type="submission" date="2020-06" db="EMBL/GenBank/DDBJ databases">
        <title>Complete Genome Sequence of the phage EK010 isolated from swine sewage.</title>
        <authorList>
            <person name="Shahin K."/>
            <person name="Bao H."/>
            <person name="Soleimani-Delfan A."/>
            <person name="Wang R."/>
        </authorList>
    </citation>
    <scope>NUCLEOTIDE SEQUENCE [LARGE SCALE GENOMIC DNA]</scope>
</reference>
<evidence type="ECO:0000313" key="2">
    <source>
        <dbReference type="Proteomes" id="UP000505302"/>
    </source>
</evidence>
<accession>A0A6J4EGG9</accession>
<dbReference type="KEGG" id="vg:77949278"/>
<name>A0A6J4EGG9_9CAUD</name>
<dbReference type="Proteomes" id="UP000505302">
    <property type="component" value="Segment"/>
</dbReference>
<dbReference type="EMBL" id="LC553734">
    <property type="protein sequence ID" value="BCG45004.1"/>
    <property type="molecule type" value="Genomic_DNA"/>
</dbReference>
<organism evidence="1 2">
    <name type="scientific">Escherichia phage EK010</name>
    <dbReference type="NCBI Taxonomy" id="2742112"/>
    <lineage>
        <taxon>Viruses</taxon>
        <taxon>Duplodnaviria</taxon>
        <taxon>Heunggongvirae</taxon>
        <taxon>Uroviricota</taxon>
        <taxon>Caudoviricetes</taxon>
        <taxon>Mktvariviridae</taxon>
        <taxon>Gordonclarkvirinae</taxon>
        <taxon>Suseptimavirus</taxon>
        <taxon>Suseptimavirus EK010</taxon>
    </lineage>
</organism>
<evidence type="ECO:0000313" key="1">
    <source>
        <dbReference type="EMBL" id="BCG45004.1"/>
    </source>
</evidence>
<sequence>MKYYKVVYKLNLYLRGTGSLEVSGCKVVEEENPIKAVEKVKEIIKLEEIGSFELVDIEEVK</sequence>
<protein>
    <submittedName>
        <fullName evidence="1">Uncharacterized protein</fullName>
    </submittedName>
</protein>
<dbReference type="GeneID" id="77949278"/>
<proteinExistence type="predicted"/>